<reference evidence="8 9" key="1">
    <citation type="submission" date="2021-10" db="EMBL/GenBank/DDBJ databases">
        <title>Anaerobic single-cell dispensing facilitates the cultivation of human gut bacteria.</title>
        <authorList>
            <person name="Afrizal A."/>
        </authorList>
    </citation>
    <scope>NUCLEOTIDE SEQUENCE [LARGE SCALE GENOMIC DNA]</scope>
    <source>
        <strain evidence="8 9">CLA-AA-H244</strain>
    </source>
</reference>
<dbReference type="SUPFAM" id="SSF55729">
    <property type="entry name" value="Acyl-CoA N-acyltransferases (Nat)"/>
    <property type="match status" value="2"/>
</dbReference>
<protein>
    <submittedName>
        <fullName evidence="8">GNAT family N-acetyltransferase</fullName>
    </submittedName>
</protein>
<dbReference type="GO" id="GO:0016755">
    <property type="term" value="F:aminoacyltransferase activity"/>
    <property type="evidence" value="ECO:0007669"/>
    <property type="project" value="InterPro"/>
</dbReference>
<evidence type="ECO:0000256" key="4">
    <source>
        <dbReference type="ARBA" id="ARBA00022984"/>
    </source>
</evidence>
<keyword evidence="2" id="KW-0808">Transferase</keyword>
<evidence type="ECO:0000259" key="7">
    <source>
        <dbReference type="Pfam" id="PF13480"/>
    </source>
</evidence>
<dbReference type="InterPro" id="IPR050644">
    <property type="entry name" value="PG_Glycine_Bridge_Synth"/>
</dbReference>
<dbReference type="InterPro" id="IPR003447">
    <property type="entry name" value="FEMABX"/>
</dbReference>
<evidence type="ECO:0000256" key="5">
    <source>
        <dbReference type="ARBA" id="ARBA00023315"/>
    </source>
</evidence>
<comment type="similarity">
    <text evidence="1">Belongs to the FemABX family.</text>
</comment>
<evidence type="ECO:0000256" key="1">
    <source>
        <dbReference type="ARBA" id="ARBA00009943"/>
    </source>
</evidence>
<evidence type="ECO:0000313" key="9">
    <source>
        <dbReference type="Proteomes" id="UP001199355"/>
    </source>
</evidence>
<comment type="caution">
    <text evidence="8">The sequence shown here is derived from an EMBL/GenBank/DDBJ whole genome shotgun (WGS) entry which is preliminary data.</text>
</comment>
<evidence type="ECO:0000256" key="2">
    <source>
        <dbReference type="ARBA" id="ARBA00022679"/>
    </source>
</evidence>
<sequence>MLTYTEVELDMKNSDVWNDYVKKGINGSFYQSYSNIKAQENFTERGIGVVIKNENEIVIVATCFLYQFGISIPYGPVFLVMDESALLFLFHNLIEKYNKAVYFSLFSEICDEHINIFEKFKKYGEYHTIILPIKPSHGEQLKLMNKNRRRIVKRVLNNSKVLEIEKGLHNLKEFSLFYEEMQEQRGELSKRKDLNELLNYENSEYVELYVCRHQGRIISGILGFNFGNVFESRYNANDKKFNFLNAGTYLDIWLINDLRERKIKYYDFAGYEMNAKPGTYNWGINYYKYSYGGAIRQVNMYKIKKVLKM</sequence>
<dbReference type="RefSeq" id="WP_308728831.1">
    <property type="nucleotide sequence ID" value="NZ_JAJEQF010000042.1"/>
</dbReference>
<feature type="domain" description="BioF2-like acetyltransferase" evidence="7">
    <location>
        <begin position="203"/>
        <end position="273"/>
    </location>
</feature>
<dbReference type="Pfam" id="PF13480">
    <property type="entry name" value="Acetyltransf_6"/>
    <property type="match status" value="1"/>
</dbReference>
<dbReference type="PROSITE" id="PS51191">
    <property type="entry name" value="FEMABX"/>
    <property type="match status" value="1"/>
</dbReference>
<dbReference type="InterPro" id="IPR016181">
    <property type="entry name" value="Acyl_CoA_acyltransferase"/>
</dbReference>
<dbReference type="PANTHER" id="PTHR36174">
    <property type="entry name" value="LIPID II:GLYCINE GLYCYLTRANSFERASE"/>
    <property type="match status" value="1"/>
</dbReference>
<keyword evidence="9" id="KW-1185">Reference proteome</keyword>
<keyword evidence="5" id="KW-0012">Acyltransferase</keyword>
<dbReference type="Proteomes" id="UP001199355">
    <property type="component" value="Unassembled WGS sequence"/>
</dbReference>
<proteinExistence type="inferred from homology"/>
<evidence type="ECO:0000256" key="6">
    <source>
        <dbReference type="ARBA" id="ARBA00023316"/>
    </source>
</evidence>
<organism evidence="8 9">
    <name type="scientific">Gallintestinimicrobium propionicum</name>
    <dbReference type="NCBI Taxonomy" id="2981770"/>
    <lineage>
        <taxon>Bacteria</taxon>
        <taxon>Bacillati</taxon>
        <taxon>Bacillota</taxon>
        <taxon>Clostridia</taxon>
        <taxon>Lachnospirales</taxon>
        <taxon>Lachnospiraceae</taxon>
        <taxon>Gallintestinimicrobium</taxon>
    </lineage>
</organism>
<accession>A0AAE3AXN6</accession>
<dbReference type="PANTHER" id="PTHR36174:SF1">
    <property type="entry name" value="LIPID II:GLYCINE GLYCYLTRANSFERASE"/>
    <property type="match status" value="1"/>
</dbReference>
<dbReference type="GO" id="GO:0008360">
    <property type="term" value="P:regulation of cell shape"/>
    <property type="evidence" value="ECO:0007669"/>
    <property type="project" value="UniProtKB-KW"/>
</dbReference>
<dbReference type="EMBL" id="JAJEQF010000042">
    <property type="protein sequence ID" value="MCC2168671.1"/>
    <property type="molecule type" value="Genomic_DNA"/>
</dbReference>
<evidence type="ECO:0000313" key="8">
    <source>
        <dbReference type="EMBL" id="MCC2168671.1"/>
    </source>
</evidence>
<gene>
    <name evidence="8" type="ORF">LKD45_13380</name>
</gene>
<dbReference type="Gene3D" id="3.40.630.30">
    <property type="match status" value="1"/>
</dbReference>
<keyword evidence="3" id="KW-0133">Cell shape</keyword>
<keyword evidence="6" id="KW-0961">Cell wall biogenesis/degradation</keyword>
<evidence type="ECO:0000256" key="3">
    <source>
        <dbReference type="ARBA" id="ARBA00022960"/>
    </source>
</evidence>
<dbReference type="GO" id="GO:0071555">
    <property type="term" value="P:cell wall organization"/>
    <property type="evidence" value="ECO:0007669"/>
    <property type="project" value="UniProtKB-KW"/>
</dbReference>
<dbReference type="AlphaFoldDB" id="A0AAE3AXN6"/>
<dbReference type="GO" id="GO:0009252">
    <property type="term" value="P:peptidoglycan biosynthetic process"/>
    <property type="evidence" value="ECO:0007669"/>
    <property type="project" value="UniProtKB-KW"/>
</dbReference>
<keyword evidence="4" id="KW-0573">Peptidoglycan synthesis</keyword>
<dbReference type="InterPro" id="IPR038740">
    <property type="entry name" value="BioF2-like_GNAT_dom"/>
</dbReference>
<name>A0AAE3AXN6_9FIRM</name>